<dbReference type="Proteomes" id="UP001652642">
    <property type="component" value="Chromosome 9"/>
</dbReference>
<dbReference type="AlphaFoldDB" id="A0A6J0VD06"/>
<sequence>MGEWTRSCQTNRFLLERAAFFCLLFASADGLQCYQCVGMFHECVQSEQLCAPKDRSCFSSTIKLFYSNKYSGVFMLPDLEIAQYVMKGCSAERASNRTSNVYSEDDREVHHTYYCDSDLCNTQFTGAPHTNRQEPNGMECYSCFDRGTGDCGQGNATRIKCLGDMNQCMDFTVIDGAWKMTYRTCALETLCQRQYVLPDLSGRLEISCCSTPLCNDGQPGIKSICSHFSEQGTKQKPENSLECASCCDSGQGECDLGNWTHVKCVGEQNMCVNVTEGGQTLLRSCSLEKLCKEKPEGLGLGRNATIQCCSSSLCNRGMLPVGGSLWLYVLLLPAAALRVKWLL</sequence>
<evidence type="ECO:0000256" key="4">
    <source>
        <dbReference type="SAM" id="SignalP"/>
    </source>
</evidence>
<feature type="domain" description="UPAR/Ly6" evidence="5">
    <location>
        <begin position="138"/>
        <end position="228"/>
    </location>
</feature>
<evidence type="ECO:0000313" key="7">
    <source>
        <dbReference type="RefSeq" id="XP_020670108.2"/>
    </source>
</evidence>
<accession>A0A6J0VD06</accession>
<dbReference type="SUPFAM" id="SSF57302">
    <property type="entry name" value="Snake toxin-like"/>
    <property type="match status" value="3"/>
</dbReference>
<dbReference type="InterPro" id="IPR016054">
    <property type="entry name" value="LY6_UPA_recep-like"/>
</dbReference>
<dbReference type="OrthoDB" id="9003236at2759"/>
<evidence type="ECO:0000313" key="8">
    <source>
        <dbReference type="RefSeq" id="XP_072835994.1"/>
    </source>
</evidence>
<organism evidence="6 7">
    <name type="scientific">Pogona vitticeps</name>
    <name type="common">central bearded dragon</name>
    <dbReference type="NCBI Taxonomy" id="103695"/>
    <lineage>
        <taxon>Eukaryota</taxon>
        <taxon>Metazoa</taxon>
        <taxon>Chordata</taxon>
        <taxon>Craniata</taxon>
        <taxon>Vertebrata</taxon>
        <taxon>Euteleostomi</taxon>
        <taxon>Lepidosauria</taxon>
        <taxon>Squamata</taxon>
        <taxon>Bifurcata</taxon>
        <taxon>Unidentata</taxon>
        <taxon>Episquamata</taxon>
        <taxon>Toxicofera</taxon>
        <taxon>Iguania</taxon>
        <taxon>Acrodonta</taxon>
        <taxon>Agamidae</taxon>
        <taxon>Amphibolurinae</taxon>
        <taxon>Pogona</taxon>
    </lineage>
</organism>
<dbReference type="CDD" id="cd00117">
    <property type="entry name" value="TFP"/>
    <property type="match status" value="1"/>
</dbReference>
<keyword evidence="4" id="KW-0732">Signal</keyword>
<dbReference type="RefSeq" id="XP_020670108.2">
    <property type="nucleotide sequence ID" value="XM_020814449.2"/>
</dbReference>
<reference evidence="7 8" key="1">
    <citation type="submission" date="2025-05" db="UniProtKB">
        <authorList>
            <consortium name="RefSeq"/>
        </authorList>
    </citation>
    <scope>IDENTIFICATION</scope>
</reference>
<proteinExistence type="predicted"/>
<protein>
    <submittedName>
        <fullName evidence="7 8">Urokinase plasminogen activator surface receptor-like</fullName>
    </submittedName>
</protein>
<comment type="subcellular location">
    <subcellularLocation>
        <location evidence="1">Secreted</location>
    </subcellularLocation>
</comment>
<feature type="domain" description="UPAR/Ly6" evidence="5">
    <location>
        <begin position="31"/>
        <end position="135"/>
    </location>
</feature>
<dbReference type="Pfam" id="PF00021">
    <property type="entry name" value="UPAR_LY6"/>
    <property type="match status" value="2"/>
</dbReference>
<evidence type="ECO:0000256" key="3">
    <source>
        <dbReference type="ARBA" id="ARBA00023157"/>
    </source>
</evidence>
<keyword evidence="6" id="KW-1185">Reference proteome</keyword>
<dbReference type="SMART" id="SM00134">
    <property type="entry name" value="LU"/>
    <property type="match status" value="3"/>
</dbReference>
<feature type="signal peptide" evidence="4">
    <location>
        <begin position="1"/>
        <end position="30"/>
    </location>
</feature>
<dbReference type="KEGG" id="pvt:110090695"/>
<keyword evidence="2" id="KW-0964">Secreted</keyword>
<evidence type="ECO:0000259" key="5">
    <source>
        <dbReference type="SMART" id="SM00134"/>
    </source>
</evidence>
<dbReference type="GO" id="GO:0005576">
    <property type="term" value="C:extracellular region"/>
    <property type="evidence" value="ECO:0007669"/>
    <property type="project" value="UniProtKB-SubCell"/>
</dbReference>
<dbReference type="RefSeq" id="XP_072835994.1">
    <property type="nucleotide sequence ID" value="XM_072979893.1"/>
</dbReference>
<gene>
    <name evidence="7 8" type="primary">LOC110090695</name>
</gene>
<name>A0A6J0VD06_9SAUR</name>
<dbReference type="GeneID" id="110090695"/>
<evidence type="ECO:0000256" key="1">
    <source>
        <dbReference type="ARBA" id="ARBA00004613"/>
    </source>
</evidence>
<dbReference type="InterPro" id="IPR045860">
    <property type="entry name" value="Snake_toxin-like_sf"/>
</dbReference>
<dbReference type="InterPro" id="IPR050918">
    <property type="entry name" value="CNF-like_PLA2_Inhibitor"/>
</dbReference>
<feature type="domain" description="UPAR/Ly6" evidence="5">
    <location>
        <begin position="241"/>
        <end position="329"/>
    </location>
</feature>
<dbReference type="PANTHER" id="PTHR20914:SF40">
    <property type="entry name" value="UROKINASE PLASMINOGEN ACTIVATOR SURFACE RECEPTOR-LIKE"/>
    <property type="match status" value="1"/>
</dbReference>
<dbReference type="InParanoid" id="A0A6J0VD06"/>
<keyword evidence="3" id="KW-1015">Disulfide bond</keyword>
<evidence type="ECO:0000313" key="6">
    <source>
        <dbReference type="Proteomes" id="UP001652642"/>
    </source>
</evidence>
<feature type="chain" id="PRO_5045019218" evidence="4">
    <location>
        <begin position="31"/>
        <end position="343"/>
    </location>
</feature>
<dbReference type="Gene3D" id="2.10.60.10">
    <property type="entry name" value="CD59"/>
    <property type="match status" value="3"/>
</dbReference>
<evidence type="ECO:0000256" key="2">
    <source>
        <dbReference type="ARBA" id="ARBA00022525"/>
    </source>
</evidence>
<dbReference type="PANTHER" id="PTHR20914">
    <property type="entry name" value="LY6/PLAUR DOMAIN-CONTAINING PROTEIN 8"/>
    <property type="match status" value="1"/>
</dbReference>